<feature type="binding site" description="axial binding residue" evidence="14">
    <location>
        <position position="435"/>
    </location>
    <ligand>
        <name>heme</name>
        <dbReference type="ChEBI" id="CHEBI:30413"/>
    </ligand>
    <ligandPart>
        <name>Fe</name>
        <dbReference type="ChEBI" id="CHEBI:18248"/>
    </ligandPart>
</feature>
<evidence type="ECO:0000256" key="16">
    <source>
        <dbReference type="SAM" id="SignalP"/>
    </source>
</evidence>
<dbReference type="GO" id="GO:0004497">
    <property type="term" value="F:monooxygenase activity"/>
    <property type="evidence" value="ECO:0007669"/>
    <property type="project" value="UniProtKB-KW"/>
</dbReference>
<dbReference type="PRINTS" id="PR00463">
    <property type="entry name" value="EP450I"/>
</dbReference>
<dbReference type="GO" id="GO:0016132">
    <property type="term" value="P:brassinosteroid biosynthetic process"/>
    <property type="evidence" value="ECO:0007669"/>
    <property type="project" value="TreeGrafter"/>
</dbReference>
<dbReference type="PANTHER" id="PTHR24286:SF194">
    <property type="entry name" value="STEROID (22S)-HYDROXYLASE"/>
    <property type="match status" value="1"/>
</dbReference>
<dbReference type="InterPro" id="IPR002401">
    <property type="entry name" value="Cyt_P450_E_grp-I"/>
</dbReference>
<dbReference type="PRINTS" id="PR00385">
    <property type="entry name" value="P450"/>
</dbReference>
<keyword evidence="4" id="KW-0153">Cholesterol metabolism</keyword>
<reference evidence="17" key="1">
    <citation type="journal article" date="2015" name="Plant J.">
        <title>Elucidating steroid alkaloid biosynthesis in Veratrum californicum: production of verazine in Sf9 cells.</title>
        <authorList>
            <person name="Augustin M.M."/>
            <person name="Ruzicka D.R."/>
            <person name="Shukla A.K."/>
            <person name="Augustin J.M."/>
            <person name="Starks C.M."/>
            <person name="O'Neil-Johnson M."/>
            <person name="McKain M.R."/>
            <person name="Evans B.S."/>
            <person name="Barrett M.D."/>
            <person name="Smithson A."/>
            <person name="Wong G.K.-S."/>
            <person name="Deyholos M.K."/>
            <person name="Edger P.P."/>
            <person name="Pires J.C."/>
            <person name="Leebens-Mack J.H."/>
            <person name="Mann D.A."/>
            <person name="Kutchan T.M."/>
        </authorList>
    </citation>
    <scope>NUCLEOTIDE SEQUENCE</scope>
</reference>
<evidence type="ECO:0000256" key="15">
    <source>
        <dbReference type="RuleBase" id="RU000461"/>
    </source>
</evidence>
<evidence type="ECO:0000256" key="14">
    <source>
        <dbReference type="PIRSR" id="PIRSR602401-1"/>
    </source>
</evidence>
<dbReference type="Gene3D" id="1.10.630.10">
    <property type="entry name" value="Cytochrome P450"/>
    <property type="match status" value="1"/>
</dbReference>
<dbReference type="GO" id="GO:0016705">
    <property type="term" value="F:oxidoreductase activity, acting on paired donors, with incorporation or reduction of molecular oxygen"/>
    <property type="evidence" value="ECO:0007669"/>
    <property type="project" value="InterPro"/>
</dbReference>
<keyword evidence="6 14" id="KW-0479">Metal-binding</keyword>
<evidence type="ECO:0000256" key="5">
    <source>
        <dbReference type="ARBA" id="ARBA00022692"/>
    </source>
</evidence>
<sequence length="489" mass="55018">MAPVVVLFFLFPTLLVLVVAAFGQLAGKDDGWRKRGLRLPPGTMGWPLVGETLSFGKIHPSTSIGDYLEEHIHKFGKIFKANLFASQAVVSVDAELNRFVMLNDGRLFEPCTPKGVLDILGHATPMALSGDLHRYIKSLSVDFMGIGRMKSYFLPDAERYITETLASWEEGTPFQAKEEASKMMFNLMVKNVLSMKAGVPETERLRKLYMSFMKGVIALPLNFPGSAYKKAVEARKVILGVINELMKERIQNRRDGTDDIGEADLLGFVLEQSNLDAEQFGDLLLGLLFGGHETSATAITLLIYFLHDCPLAVQQLREEHMEIVRMKRQRGETAALTWEDYKLMEFSQCVVRETLRLGNVVKFIVRKASTDIKFKGYDIPKGWTVLPILTAAHVDPTAYENVHKFDPWRWQTQTGSTSKALNDNYMPFGLGLRNCAGLQLAKLEIVVFLHHLVLNFDWELAEPDSPVASPFPEFPRGLPIKVRRLSLLQ</sequence>
<dbReference type="GO" id="GO:0005506">
    <property type="term" value="F:iron ion binding"/>
    <property type="evidence" value="ECO:0007669"/>
    <property type="project" value="InterPro"/>
</dbReference>
<keyword evidence="10 14" id="KW-0408">Iron</keyword>
<dbReference type="PANTHER" id="PTHR24286">
    <property type="entry name" value="CYTOCHROME P450 26"/>
    <property type="match status" value="1"/>
</dbReference>
<feature type="signal peptide" evidence="16">
    <location>
        <begin position="1"/>
        <end position="20"/>
    </location>
</feature>
<evidence type="ECO:0000256" key="7">
    <source>
        <dbReference type="ARBA" id="ARBA00022955"/>
    </source>
</evidence>
<comment type="subcellular location">
    <subcellularLocation>
        <location evidence="1">Membrane</location>
        <topology evidence="1">Single-pass membrane protein</topology>
    </subcellularLocation>
</comment>
<dbReference type="InterPro" id="IPR017972">
    <property type="entry name" value="Cyt_P450_CS"/>
</dbReference>
<dbReference type="EMBL" id="KJ869259">
    <property type="protein sequence ID" value="AJT59565.1"/>
    <property type="molecule type" value="mRNA"/>
</dbReference>
<keyword evidence="7" id="KW-0752">Steroid biosynthesis</keyword>
<dbReference type="Pfam" id="PF00067">
    <property type="entry name" value="p450"/>
    <property type="match status" value="1"/>
</dbReference>
<evidence type="ECO:0000256" key="2">
    <source>
        <dbReference type="ARBA" id="ARBA00004731"/>
    </source>
</evidence>
<dbReference type="AlphaFoldDB" id="A0A0F6PMK3"/>
<keyword evidence="9 15" id="KW-0560">Oxidoreductase</keyword>
<protein>
    <submittedName>
        <fullName evidence="17">CYP90G2</fullName>
    </submittedName>
</protein>
<keyword evidence="11" id="KW-0472">Membrane</keyword>
<evidence type="ECO:0000256" key="1">
    <source>
        <dbReference type="ARBA" id="ARBA00004167"/>
    </source>
</evidence>
<dbReference type="InterPro" id="IPR001128">
    <property type="entry name" value="Cyt_P450"/>
</dbReference>
<evidence type="ECO:0000313" key="17">
    <source>
        <dbReference type="EMBL" id="AJT59565.1"/>
    </source>
</evidence>
<comment type="similarity">
    <text evidence="3 15">Belongs to the cytochrome P450 family.</text>
</comment>
<keyword evidence="8" id="KW-1133">Transmembrane helix</keyword>
<evidence type="ECO:0000256" key="3">
    <source>
        <dbReference type="ARBA" id="ARBA00010617"/>
    </source>
</evidence>
<evidence type="ECO:0000256" key="10">
    <source>
        <dbReference type="ARBA" id="ARBA00023004"/>
    </source>
</evidence>
<dbReference type="GO" id="GO:0008203">
    <property type="term" value="P:cholesterol metabolic process"/>
    <property type="evidence" value="ECO:0007669"/>
    <property type="project" value="UniProtKB-KW"/>
</dbReference>
<evidence type="ECO:0000256" key="4">
    <source>
        <dbReference type="ARBA" id="ARBA00022548"/>
    </source>
</evidence>
<dbReference type="CDD" id="cd11043">
    <property type="entry name" value="CYP90-like"/>
    <property type="match status" value="1"/>
</dbReference>
<keyword evidence="13" id="KW-0753">Steroid metabolism</keyword>
<accession>A0A0F6PMK3</accession>
<proteinExistence type="evidence at transcript level"/>
<keyword evidence="16" id="KW-0732">Signal</keyword>
<name>A0A0F6PMK3_9LILI</name>
<comment type="pathway">
    <text evidence="2">Steroid metabolism; cholesterol metabolism.</text>
</comment>
<evidence type="ECO:0000256" key="9">
    <source>
        <dbReference type="ARBA" id="ARBA00023002"/>
    </source>
</evidence>
<dbReference type="InterPro" id="IPR036396">
    <property type="entry name" value="Cyt_P450_sf"/>
</dbReference>
<evidence type="ECO:0000256" key="6">
    <source>
        <dbReference type="ARBA" id="ARBA00022723"/>
    </source>
</evidence>
<evidence type="ECO:0000256" key="13">
    <source>
        <dbReference type="ARBA" id="ARBA00023221"/>
    </source>
</evidence>
<keyword evidence="7" id="KW-0443">Lipid metabolism</keyword>
<feature type="chain" id="PRO_5002508665" evidence="16">
    <location>
        <begin position="21"/>
        <end position="489"/>
    </location>
</feature>
<keyword evidence="7" id="KW-0444">Lipid biosynthesis</keyword>
<evidence type="ECO:0000256" key="11">
    <source>
        <dbReference type="ARBA" id="ARBA00023136"/>
    </source>
</evidence>
<keyword evidence="12" id="KW-1207">Sterol metabolism</keyword>
<dbReference type="SUPFAM" id="SSF48264">
    <property type="entry name" value="Cytochrome P450"/>
    <property type="match status" value="1"/>
</dbReference>
<dbReference type="GO" id="GO:0020037">
    <property type="term" value="F:heme binding"/>
    <property type="evidence" value="ECO:0007669"/>
    <property type="project" value="InterPro"/>
</dbReference>
<evidence type="ECO:0000256" key="12">
    <source>
        <dbReference type="ARBA" id="ARBA00023166"/>
    </source>
</evidence>
<keyword evidence="5" id="KW-0812">Transmembrane</keyword>
<comment type="cofactor">
    <cofactor evidence="14">
        <name>heme</name>
        <dbReference type="ChEBI" id="CHEBI:30413"/>
    </cofactor>
</comment>
<evidence type="ECO:0000256" key="8">
    <source>
        <dbReference type="ARBA" id="ARBA00022989"/>
    </source>
</evidence>
<keyword evidence="15" id="KW-0503">Monooxygenase</keyword>
<dbReference type="PROSITE" id="PS00086">
    <property type="entry name" value="CYTOCHROME_P450"/>
    <property type="match status" value="1"/>
</dbReference>
<dbReference type="GO" id="GO:0010268">
    <property type="term" value="P:brassinosteroid homeostasis"/>
    <property type="evidence" value="ECO:0007669"/>
    <property type="project" value="TreeGrafter"/>
</dbReference>
<dbReference type="GO" id="GO:0016020">
    <property type="term" value="C:membrane"/>
    <property type="evidence" value="ECO:0007669"/>
    <property type="project" value="UniProtKB-SubCell"/>
</dbReference>
<organism evidence="17">
    <name type="scientific">Veratrum californicum</name>
    <name type="common">California false hellebore</name>
    <dbReference type="NCBI Taxonomy" id="50242"/>
    <lineage>
        <taxon>Eukaryota</taxon>
        <taxon>Viridiplantae</taxon>
        <taxon>Streptophyta</taxon>
        <taxon>Embryophyta</taxon>
        <taxon>Tracheophyta</taxon>
        <taxon>Spermatophyta</taxon>
        <taxon>Magnoliopsida</taxon>
        <taxon>Liliopsida</taxon>
        <taxon>Liliales</taxon>
        <taxon>Melanthiaceae</taxon>
        <taxon>Veratrum</taxon>
    </lineage>
</organism>
<keyword evidence="14 15" id="KW-0349">Heme</keyword>